<name>A0A8T2MXM7_9TELE</name>
<reference evidence="2" key="1">
    <citation type="thesis" date="2021" institute="BYU ScholarsArchive" country="Provo, UT, USA">
        <title>Applications of and Algorithms for Genome Assembly and Genomic Analyses with an Emphasis on Marine Teleosts.</title>
        <authorList>
            <person name="Pickett B.D."/>
        </authorList>
    </citation>
    <scope>NUCLEOTIDE SEQUENCE</scope>
    <source>
        <strain evidence="2">HI-2016</strain>
    </source>
</reference>
<organism evidence="2 3">
    <name type="scientific">Albula glossodonta</name>
    <name type="common">roundjaw bonefish</name>
    <dbReference type="NCBI Taxonomy" id="121402"/>
    <lineage>
        <taxon>Eukaryota</taxon>
        <taxon>Metazoa</taxon>
        <taxon>Chordata</taxon>
        <taxon>Craniata</taxon>
        <taxon>Vertebrata</taxon>
        <taxon>Euteleostomi</taxon>
        <taxon>Actinopterygii</taxon>
        <taxon>Neopterygii</taxon>
        <taxon>Teleostei</taxon>
        <taxon>Albuliformes</taxon>
        <taxon>Albulidae</taxon>
        <taxon>Albula</taxon>
    </lineage>
</organism>
<accession>A0A8T2MXM7</accession>
<keyword evidence="3" id="KW-1185">Reference proteome</keyword>
<protein>
    <submittedName>
        <fullName evidence="2">Uncharacterized protein</fullName>
    </submittedName>
</protein>
<dbReference type="Proteomes" id="UP000824540">
    <property type="component" value="Unassembled WGS sequence"/>
</dbReference>
<dbReference type="AlphaFoldDB" id="A0A8T2MXM7"/>
<comment type="caution">
    <text evidence="2">The sequence shown here is derived from an EMBL/GenBank/DDBJ whole genome shotgun (WGS) entry which is preliminary data.</text>
</comment>
<feature type="region of interest" description="Disordered" evidence="1">
    <location>
        <begin position="31"/>
        <end position="56"/>
    </location>
</feature>
<evidence type="ECO:0000313" key="2">
    <source>
        <dbReference type="EMBL" id="KAG9332346.1"/>
    </source>
</evidence>
<evidence type="ECO:0000256" key="1">
    <source>
        <dbReference type="SAM" id="MobiDB-lite"/>
    </source>
</evidence>
<dbReference type="EMBL" id="JAFBMS010000242">
    <property type="protein sequence ID" value="KAG9332346.1"/>
    <property type="molecule type" value="Genomic_DNA"/>
</dbReference>
<proteinExistence type="predicted"/>
<gene>
    <name evidence="2" type="ORF">JZ751_015353</name>
</gene>
<evidence type="ECO:0000313" key="3">
    <source>
        <dbReference type="Proteomes" id="UP000824540"/>
    </source>
</evidence>
<sequence length="448" mass="48198">MFQAWSRSPRLHCVRVLQLTPFNYHLALTGSRSEKGAGPQRQAEERGTNLPLGGRGAPSKTAFHTKYFDFLLDLKLKRISARKWEHGCDKWDGWAMAEVRWGGLPLTVEWGEGVGGGGRGNVRCACRDGVRAKPHAGEQCTHRVFPSPGNALPLPLPRRAMRTSSPICSVSLKAKFFKRFKGVTADLGQEKPDLRTVLSFRAGSCLPAAVSFNCWSATPPSPPPCPQTHLSHVLVFVLDWSSRPQVNVAVTASLGIVLATPVCCERLTYAADGLDIFVSSVAVRDGCHWGRLDDCHSQDEAREQFSSLPKEWTREYVELKAAQKRTVCEASEALGVIWSGGAGGGVVPWRWGGGGGGGEEAGSLCLINRIPGPCLDTPGRFGLLNGEQGVDMRVTISAPAHPGVPVWSFLYGLGVGTGDGLSGITASHRLFCAEAVLCFSDVVVVVLC</sequence>